<accession>A0A7J8WAX1</accession>
<name>A0A7J8WAX1_9ROSI</name>
<dbReference type="Proteomes" id="UP000593573">
    <property type="component" value="Unassembled WGS sequence"/>
</dbReference>
<dbReference type="InterPro" id="IPR056647">
    <property type="entry name" value="DUF7745"/>
</dbReference>
<reference evidence="2 3" key="1">
    <citation type="journal article" date="2019" name="Genome Biol. Evol.">
        <title>Insights into the evolution of the New World diploid cottons (Gossypium, subgenus Houzingenia) based on genome sequencing.</title>
        <authorList>
            <person name="Grover C.E."/>
            <person name="Arick M.A. 2nd"/>
            <person name="Thrash A."/>
            <person name="Conover J.L."/>
            <person name="Sanders W.S."/>
            <person name="Peterson D.G."/>
            <person name="Frelichowski J.E."/>
            <person name="Scheffler J.A."/>
            <person name="Scheffler B.E."/>
            <person name="Wendel J.F."/>
        </authorList>
    </citation>
    <scope>NUCLEOTIDE SEQUENCE [LARGE SCALE GENOMIC DNA]</scope>
    <source>
        <strain evidence="2">57</strain>
        <tissue evidence="2">Leaf</tissue>
    </source>
</reference>
<protein>
    <recommendedName>
        <fullName evidence="1">DUF7745 domain-containing protein</fullName>
    </recommendedName>
</protein>
<dbReference type="PANTHER" id="PTHR48200">
    <property type="entry name" value="PROTEIN, PUTATIVE-RELATED"/>
    <property type="match status" value="1"/>
</dbReference>
<dbReference type="PANTHER" id="PTHR48200:SF1">
    <property type="entry name" value="AMINOTRANSFERASE-LIKE PLANT MOBILE DOMAIN-CONTAINING PROTEIN"/>
    <property type="match status" value="1"/>
</dbReference>
<dbReference type="Pfam" id="PF24924">
    <property type="entry name" value="DUF7745"/>
    <property type="match status" value="1"/>
</dbReference>
<evidence type="ECO:0000313" key="2">
    <source>
        <dbReference type="EMBL" id="MBA0671789.1"/>
    </source>
</evidence>
<dbReference type="OrthoDB" id="968951at2759"/>
<dbReference type="EMBL" id="JABFAB010242179">
    <property type="protein sequence ID" value="MBA0671789.1"/>
    <property type="molecule type" value="Genomic_DNA"/>
</dbReference>
<feature type="domain" description="DUF7745" evidence="1">
    <location>
        <begin position="176"/>
        <end position="300"/>
    </location>
</feature>
<gene>
    <name evidence="2" type="ORF">Goklo_024059</name>
</gene>
<evidence type="ECO:0000259" key="1">
    <source>
        <dbReference type="Pfam" id="PF24924"/>
    </source>
</evidence>
<feature type="non-terminal residue" evidence="2">
    <location>
        <position position="313"/>
    </location>
</feature>
<keyword evidence="3" id="KW-1185">Reference proteome</keyword>
<organism evidence="2 3">
    <name type="scientific">Gossypium klotzschianum</name>
    <dbReference type="NCBI Taxonomy" id="34286"/>
    <lineage>
        <taxon>Eukaryota</taxon>
        <taxon>Viridiplantae</taxon>
        <taxon>Streptophyta</taxon>
        <taxon>Embryophyta</taxon>
        <taxon>Tracheophyta</taxon>
        <taxon>Spermatophyta</taxon>
        <taxon>Magnoliopsida</taxon>
        <taxon>eudicotyledons</taxon>
        <taxon>Gunneridae</taxon>
        <taxon>Pentapetalae</taxon>
        <taxon>rosids</taxon>
        <taxon>malvids</taxon>
        <taxon>Malvales</taxon>
        <taxon>Malvaceae</taxon>
        <taxon>Malvoideae</taxon>
        <taxon>Gossypium</taxon>
    </lineage>
</organism>
<evidence type="ECO:0000313" key="3">
    <source>
        <dbReference type="Proteomes" id="UP000593573"/>
    </source>
</evidence>
<proteinExistence type="predicted"/>
<comment type="caution">
    <text evidence="2">The sequence shown here is derived from an EMBL/GenBank/DDBJ whole genome shotgun (WGS) entry which is preliminary data.</text>
</comment>
<sequence length="313" mass="36888">SEKTQLEKGDSLTEGYASELWDFTHISVTQNKLQELKEIWVQWDDGVKQFFYCNYGDLPLSTRYQDLVPTVEEYVALLRCPRIQADKAYSKAVNASNFFVKSDLAHPDMKKRVDVFALSIYGLIIFPKVLGHVDEAVSNLFDQFDKRVTPKIDKVSYWVFSENYSPLKALVVTLRRDDVSKEKWIAILQNLQDEDVEWRAPWMVPYEILYRCGDFDWIPLLGIWGAVRYVPLLVLRQYRSRQFIPVTQRLAQCEFSYKGDNYKKEIREMSNAWNQTHRIKRFVVGLMTTPEYNGWWSKRVNDNILRPSQEGIR</sequence>
<dbReference type="AlphaFoldDB" id="A0A7J8WAX1"/>